<dbReference type="BioCyc" id="IAGG583356:GHAH-1098-MONOMER"/>
<dbReference type="Pfam" id="PF01873">
    <property type="entry name" value="eIF-5_eIF-2B"/>
    <property type="match status" value="1"/>
</dbReference>
<organism evidence="5 6">
    <name type="scientific">Ignisphaera aggregans (strain DSM 17230 / JCM 13409 / AQ1.S1)</name>
    <dbReference type="NCBI Taxonomy" id="583356"/>
    <lineage>
        <taxon>Archaea</taxon>
        <taxon>Thermoproteota</taxon>
        <taxon>Thermoprotei</taxon>
        <taxon>Desulfurococcales</taxon>
        <taxon>Desulfurococcaceae</taxon>
        <taxon>Ignisphaera</taxon>
    </lineage>
</organism>
<name>E0SNY2_IGNAA</name>
<keyword evidence="3" id="KW-0648">Protein biosynthesis</keyword>
<dbReference type="STRING" id="583356.Igag_1116"/>
<keyword evidence="6" id="KW-1185">Reference proteome</keyword>
<evidence type="ECO:0000256" key="2">
    <source>
        <dbReference type="ARBA" id="ARBA00022540"/>
    </source>
</evidence>
<evidence type="ECO:0000313" key="5">
    <source>
        <dbReference type="EMBL" id="ADM27928.1"/>
    </source>
</evidence>
<dbReference type="PANTHER" id="PTHR23001:SF3">
    <property type="entry name" value="EUKARYOTIC TRANSLATION INITIATION FACTOR 2 SUBUNIT 2"/>
    <property type="match status" value="1"/>
</dbReference>
<dbReference type="Gene3D" id="3.30.30.170">
    <property type="match status" value="1"/>
</dbReference>
<dbReference type="HOGENOM" id="CLU_026663_3_1_2"/>
<dbReference type="InterPro" id="IPR002735">
    <property type="entry name" value="Transl_init_fac_IF2/IF5_dom"/>
</dbReference>
<feature type="domain" description="Translation initiation factor IF2/IF5" evidence="4">
    <location>
        <begin position="30"/>
        <end position="138"/>
    </location>
</feature>
<evidence type="ECO:0000256" key="1">
    <source>
        <dbReference type="ARBA" id="ARBA00010397"/>
    </source>
</evidence>
<dbReference type="NCBIfam" id="NF003067">
    <property type="entry name" value="PRK03988.1"/>
    <property type="match status" value="1"/>
</dbReference>
<dbReference type="InterPro" id="IPR045196">
    <property type="entry name" value="IF2/IF5"/>
</dbReference>
<dbReference type="GO" id="GO:0003743">
    <property type="term" value="F:translation initiation factor activity"/>
    <property type="evidence" value="ECO:0007669"/>
    <property type="project" value="UniProtKB-KW"/>
</dbReference>
<reference evidence="5 6" key="1">
    <citation type="journal article" date="2010" name="Stand. Genomic Sci.">
        <title>Complete genome sequence of Ignisphaera aggregans type strain (AQ1.S1).</title>
        <authorList>
            <person name="Goker M."/>
            <person name="Held B."/>
            <person name="Lapidus A."/>
            <person name="Nolan M."/>
            <person name="Spring S."/>
            <person name="Yasawong M."/>
            <person name="Lucas S."/>
            <person name="Glavina Del Rio T."/>
            <person name="Tice H."/>
            <person name="Cheng J.F."/>
            <person name="Goodwin L."/>
            <person name="Tapia R."/>
            <person name="Pitluck S."/>
            <person name="Liolios K."/>
            <person name="Ivanova N."/>
            <person name="Mavromatis K."/>
            <person name="Mikhailova N."/>
            <person name="Pati A."/>
            <person name="Chen A."/>
            <person name="Palaniappan K."/>
            <person name="Brambilla E."/>
            <person name="Land M."/>
            <person name="Hauser L."/>
            <person name="Chang Y.J."/>
            <person name="Jeffries C.D."/>
            <person name="Brettin T."/>
            <person name="Detter J.C."/>
            <person name="Han C."/>
            <person name="Rohde M."/>
            <person name="Sikorski J."/>
            <person name="Woyke T."/>
            <person name="Bristow J."/>
            <person name="Eisen J.A."/>
            <person name="Markowitz V."/>
            <person name="Hugenholtz P."/>
            <person name="Kyrpides N.C."/>
            <person name="Klenk H.P."/>
        </authorList>
    </citation>
    <scope>NUCLEOTIDE SEQUENCE [LARGE SCALE GENOMIC DNA]</scope>
    <source>
        <strain evidence="6">DSM 17230 / JCM 13409 / AQ1.S1</strain>
    </source>
</reference>
<dbReference type="SUPFAM" id="SSF100966">
    <property type="entry name" value="Translation initiation factor 2 beta, aIF2beta, N-terminal domain"/>
    <property type="match status" value="1"/>
</dbReference>
<dbReference type="SUPFAM" id="SSF75689">
    <property type="entry name" value="Zinc-binding domain of translation initiation factor 2 beta"/>
    <property type="match status" value="1"/>
</dbReference>
<dbReference type="EMBL" id="CP002098">
    <property type="protein sequence ID" value="ADM27928.1"/>
    <property type="molecule type" value="Genomic_DNA"/>
</dbReference>
<protein>
    <submittedName>
        <fullName evidence="5">Translation initiation factor IF2/IF5</fullName>
    </submittedName>
</protein>
<gene>
    <name evidence="5" type="ordered locus">Igag_1116</name>
</gene>
<evidence type="ECO:0000259" key="4">
    <source>
        <dbReference type="SMART" id="SM00653"/>
    </source>
</evidence>
<dbReference type="PANTHER" id="PTHR23001">
    <property type="entry name" value="EUKARYOTIC TRANSLATION INITIATION FACTOR"/>
    <property type="match status" value="1"/>
</dbReference>
<dbReference type="SMART" id="SM00653">
    <property type="entry name" value="eIF2B_5"/>
    <property type="match status" value="1"/>
</dbReference>
<evidence type="ECO:0000256" key="3">
    <source>
        <dbReference type="ARBA" id="ARBA00022917"/>
    </source>
</evidence>
<dbReference type="AlphaFoldDB" id="E0SNY2"/>
<accession>E0SNY2</accession>
<evidence type="ECO:0000313" key="6">
    <source>
        <dbReference type="Proteomes" id="UP000001304"/>
    </source>
</evidence>
<dbReference type="KEGG" id="iag:Igag_1116"/>
<proteinExistence type="inferred from homology"/>
<dbReference type="InterPro" id="IPR016189">
    <property type="entry name" value="Transl_init_fac_IF2/IF5_N"/>
</dbReference>
<comment type="similarity">
    <text evidence="1">Belongs to the eIF-2-beta/eIF-5 family.</text>
</comment>
<dbReference type="Proteomes" id="UP000001304">
    <property type="component" value="Chromosome"/>
</dbReference>
<keyword evidence="2 5" id="KW-0396">Initiation factor</keyword>
<dbReference type="InterPro" id="IPR016190">
    <property type="entry name" value="Transl_init_fac_IF2/IF5_Zn-bd"/>
</dbReference>
<sequence length="144" mass="16824">MAMDTETKIIYSYDELLDRLYSKLPVRKSSRAYDIPQLELEYIGEHVIIRNFGYVCERIRRDPRIVARFLLKELGASGSVDEKNVLIIYKNIKAQSIINQYNRFLETYVKCPTCKSYDTELIREGKIWYIRCLACGAISSIKPV</sequence>